<dbReference type="PANTHER" id="PTHR31373:SF27">
    <property type="entry name" value="TROVE DOMAIN-CONTAINING PROTEIN"/>
    <property type="match status" value="1"/>
</dbReference>
<reference evidence="3 4" key="1">
    <citation type="journal article" date="2020" name="ISME J.">
        <title>Uncovering the hidden diversity of litter-decomposition mechanisms in mushroom-forming fungi.</title>
        <authorList>
            <person name="Floudas D."/>
            <person name="Bentzer J."/>
            <person name="Ahren D."/>
            <person name="Johansson T."/>
            <person name="Persson P."/>
            <person name="Tunlid A."/>
        </authorList>
    </citation>
    <scope>NUCLEOTIDE SEQUENCE [LARGE SCALE GENOMIC DNA]</scope>
    <source>
        <strain evidence="3 4">CBS 101986</strain>
    </source>
</reference>
<feature type="domain" description="DUF2828" evidence="1">
    <location>
        <begin position="65"/>
        <end position="481"/>
    </location>
</feature>
<dbReference type="PIRSF" id="PIRSF015417">
    <property type="entry name" value="T31B5_30_vWA"/>
    <property type="match status" value="1"/>
</dbReference>
<feature type="domain" description="DUF7788" evidence="2">
    <location>
        <begin position="483"/>
        <end position="728"/>
    </location>
</feature>
<protein>
    <submittedName>
        <fullName evidence="3">Uncharacterized protein</fullName>
    </submittedName>
</protein>
<dbReference type="AlphaFoldDB" id="A0A8H5BEZ1"/>
<dbReference type="Proteomes" id="UP000567179">
    <property type="component" value="Unassembled WGS sequence"/>
</dbReference>
<sequence length="741" mass="82959">MASPLMTSRFVTLPNLPELFDDDLLDKLIPPSDGIVDIIPTMETTRPSTNQMMDVLTSTTHRTRTANGAPAYRSTQSSVLDAFNTLSSSSFGSVFDYHLERSWAADPALTLRLIWNLRSVPDGQGEREAFYRAFGWLYKNHPRTAISNLHLLVSPVSYSAKKQKYLPHGYWKDLLNILALATVDELNDISQPATFLHHPRDPFITGKKRWLKVGSVASRIEESRAVDRSRKREAAEARRNTAARNHERLVQKLDEPKFRALYITVARLFSTQLLKDLAVLSETGQSSATSIKSRVSLAAKWAPTPGRSHDRITNIATAISELIHQSHVFPSPSLRSATSSQERAVILRSFYQRWVLTELRRASNITEPLMCSRRWKEIKYSRVPSYCMKNNTPLFFKRDPAGFEAYLTSVEENGASISGATLFPHQLVSQMFALHNRRVFDDATGNVTKNILMRKLREVKTRVIEAQWKSLLSHLKAEGKLDHCLAVCDVSGSMGSLADDYVAPILPAISLSLLLASIAAPPFNGFITFSATPQYVPLDLNAPLQSQIQTMVNGDWGQNTDLAAVFLDLLLPLAREHRVPQDQMIKRLFIFSDMQFDECEAGAYGSMSDASAHPVAWETTHDRIARAYAEAGYEVPQIVYWNLDPHTGAGKTVEVDSGRVGVAMMNGFSPALLKVFMGEDEKDESGKSEDTEWEMMNMDEDGESVAVTTVQDSEPEDPFTPYNVMKKALLRKCYDGLVVFD</sequence>
<dbReference type="InterPro" id="IPR058580">
    <property type="entry name" value="DUF2828"/>
</dbReference>
<dbReference type="InterPro" id="IPR056690">
    <property type="entry name" value="DUF7788"/>
</dbReference>
<dbReference type="PANTHER" id="PTHR31373">
    <property type="entry name" value="OS06G0652100 PROTEIN"/>
    <property type="match status" value="1"/>
</dbReference>
<evidence type="ECO:0000313" key="3">
    <source>
        <dbReference type="EMBL" id="KAF5320962.1"/>
    </source>
</evidence>
<keyword evidence="4" id="KW-1185">Reference proteome</keyword>
<gene>
    <name evidence="3" type="ORF">D9619_002069</name>
</gene>
<dbReference type="OrthoDB" id="1149618at2759"/>
<dbReference type="EMBL" id="JAACJJ010000028">
    <property type="protein sequence ID" value="KAF5320962.1"/>
    <property type="molecule type" value="Genomic_DNA"/>
</dbReference>
<organism evidence="3 4">
    <name type="scientific">Psilocybe cf. subviscida</name>
    <dbReference type="NCBI Taxonomy" id="2480587"/>
    <lineage>
        <taxon>Eukaryota</taxon>
        <taxon>Fungi</taxon>
        <taxon>Dikarya</taxon>
        <taxon>Basidiomycota</taxon>
        <taxon>Agaricomycotina</taxon>
        <taxon>Agaricomycetes</taxon>
        <taxon>Agaricomycetidae</taxon>
        <taxon>Agaricales</taxon>
        <taxon>Agaricineae</taxon>
        <taxon>Strophariaceae</taxon>
        <taxon>Psilocybe</taxon>
    </lineage>
</organism>
<dbReference type="Pfam" id="PF25043">
    <property type="entry name" value="DUF7788"/>
    <property type="match status" value="1"/>
</dbReference>
<name>A0A8H5BEZ1_9AGAR</name>
<dbReference type="Pfam" id="PF11443">
    <property type="entry name" value="DUF2828"/>
    <property type="match status" value="1"/>
</dbReference>
<comment type="caution">
    <text evidence="3">The sequence shown here is derived from an EMBL/GenBank/DDBJ whole genome shotgun (WGS) entry which is preliminary data.</text>
</comment>
<proteinExistence type="predicted"/>
<evidence type="ECO:0000259" key="2">
    <source>
        <dbReference type="Pfam" id="PF25043"/>
    </source>
</evidence>
<dbReference type="InterPro" id="IPR011205">
    <property type="entry name" value="UCP015417_vWA"/>
</dbReference>
<accession>A0A8H5BEZ1</accession>
<dbReference type="SUPFAM" id="SSF53300">
    <property type="entry name" value="vWA-like"/>
    <property type="match status" value="1"/>
</dbReference>
<evidence type="ECO:0000313" key="4">
    <source>
        <dbReference type="Proteomes" id="UP000567179"/>
    </source>
</evidence>
<dbReference type="InterPro" id="IPR036465">
    <property type="entry name" value="vWFA_dom_sf"/>
</dbReference>
<evidence type="ECO:0000259" key="1">
    <source>
        <dbReference type="Pfam" id="PF11443"/>
    </source>
</evidence>